<organism evidence="1">
    <name type="scientific">marine sediment metagenome</name>
    <dbReference type="NCBI Taxonomy" id="412755"/>
    <lineage>
        <taxon>unclassified sequences</taxon>
        <taxon>metagenomes</taxon>
        <taxon>ecological metagenomes</taxon>
    </lineage>
</organism>
<dbReference type="EMBL" id="BARV01045683">
    <property type="protein sequence ID" value="GAI70835.1"/>
    <property type="molecule type" value="Genomic_DNA"/>
</dbReference>
<accession>X1S5V6</accession>
<gene>
    <name evidence="1" type="ORF">S06H3_66743</name>
</gene>
<sequence length="48" mass="5334">MAQIEAMKPEEMAKVIISSLIEADVTASDITQFVNNVKPYGFASLRFE</sequence>
<dbReference type="AlphaFoldDB" id="X1S5V6"/>
<comment type="caution">
    <text evidence="1">The sequence shown here is derived from an EMBL/GenBank/DDBJ whole genome shotgun (WGS) entry which is preliminary data.</text>
</comment>
<reference evidence="1" key="1">
    <citation type="journal article" date="2014" name="Front. Microbiol.">
        <title>High frequency of phylogenetically diverse reductive dehalogenase-homologous genes in deep subseafloor sedimentary metagenomes.</title>
        <authorList>
            <person name="Kawai M."/>
            <person name="Futagami T."/>
            <person name="Toyoda A."/>
            <person name="Takaki Y."/>
            <person name="Nishi S."/>
            <person name="Hori S."/>
            <person name="Arai W."/>
            <person name="Tsubouchi T."/>
            <person name="Morono Y."/>
            <person name="Uchiyama I."/>
            <person name="Ito T."/>
            <person name="Fujiyama A."/>
            <person name="Inagaki F."/>
            <person name="Takami H."/>
        </authorList>
    </citation>
    <scope>NUCLEOTIDE SEQUENCE</scope>
    <source>
        <strain evidence="1">Expedition CK06-06</strain>
    </source>
</reference>
<protein>
    <submittedName>
        <fullName evidence="1">Uncharacterized protein</fullName>
    </submittedName>
</protein>
<proteinExistence type="predicted"/>
<feature type="non-terminal residue" evidence="1">
    <location>
        <position position="48"/>
    </location>
</feature>
<name>X1S5V6_9ZZZZ</name>
<evidence type="ECO:0000313" key="1">
    <source>
        <dbReference type="EMBL" id="GAI70835.1"/>
    </source>
</evidence>